<evidence type="ECO:0000313" key="3">
    <source>
        <dbReference type="Proteomes" id="UP001230268"/>
    </source>
</evidence>
<dbReference type="AlphaFoldDB" id="A0AAD8PDR3"/>
<dbReference type="PROSITE" id="PS51286">
    <property type="entry name" value="RAP"/>
    <property type="match status" value="1"/>
</dbReference>
<dbReference type="Proteomes" id="UP001230268">
    <property type="component" value="Unassembled WGS sequence"/>
</dbReference>
<proteinExistence type="predicted"/>
<protein>
    <recommendedName>
        <fullName evidence="1">RAP domain-containing protein</fullName>
    </recommendedName>
</protein>
<sequence length="835" mass="94281">MYIYSFGALQAFAREFGHGIGITGRCVLGSLRFRLGSGGRCAFNVLYGGNRRCVYLARPLKAPLGGQSIEGNHGDSLLPILNRDISAVSGQAVSSTQAPTVPPEGFKYPKLSKKLLKRVTSIERLYRPMGGERRDHVDIEDYSLIKKLPQVDVAREVESAVESSNAVVSQEYEPTKRLVKSIYKSATSGVFNDSLWKRYVHKLSIVAGVLHPADICLVMYSFAKVRYRDHQFLKIMAPLIVRSMGRAALILNSMKRLELGNYDIIDLATNEICLKIDQANMQDISLAANALSFFHVYHNRFWGMLTKAVSLRHHQMSPLQASLILAAVAKLDIRNPLLLRILKDKLRPAVENGELSQELLTLTFHSLAKLSFEARSFYDACVNQFGRMLTETPEKVDTQSLVLYLYSGVCLLDIPDETVRESLQLLATRRDAFTNYKALKLKYVFDHLKHKRPALLEDIDGNVMTLKRQIEEYELKKVQRKLARWSVEISRILHSNGVKHKRNVLFDYIYADIYLKDLGVAVKCAGPYSYYAMSNKLTTFSQVEMDTLAMKGVKVCLLPYYEWNGLKTEKEKLEYLIRQPFLCRLVSKDIMAFDVEGTKEGILEGEAPNSAEEPQSGEHVHEIREEDAEAEIRSKGLQLRGEGLPNVADIRLSYREAWKVGKQGCLGVRRNMWDPHIFSVTWYFVCDGTDPSNFLVLHPHSESHGSGKLIISMWDLLDGFWVANKCRILYHPRSGDGVAAPSNKTMAIEGFTREFYEAMIVCIHESQVRIQLMNMELRSLQEGFNNVGATRCKAVAPRFRRSLVRYSEGELAARVRSANSTAGAAQTRNAPTLQG</sequence>
<keyword evidence="3" id="KW-1185">Reference proteome</keyword>
<dbReference type="Pfam" id="PF08373">
    <property type="entry name" value="RAP"/>
    <property type="match status" value="1"/>
</dbReference>
<dbReference type="InterPro" id="IPR013584">
    <property type="entry name" value="RAP"/>
</dbReference>
<dbReference type="EMBL" id="JAVEPI010000002">
    <property type="protein sequence ID" value="KAK1443149.1"/>
    <property type="molecule type" value="Genomic_DNA"/>
</dbReference>
<reference evidence="2" key="1">
    <citation type="submission" date="2023-08" db="EMBL/GenBank/DDBJ databases">
        <title>Draft sequence of the Babesia gibsoni genome.</title>
        <authorList>
            <person name="Yamagishi J.Y."/>
            <person name="Xuan X.X."/>
        </authorList>
    </citation>
    <scope>NUCLEOTIDE SEQUENCE</scope>
    <source>
        <strain evidence="2">Azabu</strain>
    </source>
</reference>
<feature type="domain" description="RAP" evidence="1">
    <location>
        <begin position="520"/>
        <end position="578"/>
    </location>
</feature>
<dbReference type="SMART" id="SM00952">
    <property type="entry name" value="RAP"/>
    <property type="match status" value="1"/>
</dbReference>
<name>A0AAD8PDR3_BABGI</name>
<evidence type="ECO:0000313" key="2">
    <source>
        <dbReference type="EMBL" id="KAK1443149.1"/>
    </source>
</evidence>
<evidence type="ECO:0000259" key="1">
    <source>
        <dbReference type="PROSITE" id="PS51286"/>
    </source>
</evidence>
<comment type="caution">
    <text evidence="2">The sequence shown here is derived from an EMBL/GenBank/DDBJ whole genome shotgun (WGS) entry which is preliminary data.</text>
</comment>
<organism evidence="2 3">
    <name type="scientific">Babesia gibsoni</name>
    <dbReference type="NCBI Taxonomy" id="33632"/>
    <lineage>
        <taxon>Eukaryota</taxon>
        <taxon>Sar</taxon>
        <taxon>Alveolata</taxon>
        <taxon>Apicomplexa</taxon>
        <taxon>Aconoidasida</taxon>
        <taxon>Piroplasmida</taxon>
        <taxon>Babesiidae</taxon>
        <taxon>Babesia</taxon>
    </lineage>
</organism>
<accession>A0AAD8PDR3</accession>
<gene>
    <name evidence="2" type="ORF">BgAZ_200250</name>
</gene>